<name>A0A7J9BK50_GOSGO</name>
<organism evidence="2 3">
    <name type="scientific">Gossypium gossypioides</name>
    <name type="common">Mexican cotton</name>
    <name type="synonym">Selera gossypioides</name>
    <dbReference type="NCBI Taxonomy" id="34282"/>
    <lineage>
        <taxon>Eukaryota</taxon>
        <taxon>Viridiplantae</taxon>
        <taxon>Streptophyta</taxon>
        <taxon>Embryophyta</taxon>
        <taxon>Tracheophyta</taxon>
        <taxon>Spermatophyta</taxon>
        <taxon>Magnoliopsida</taxon>
        <taxon>eudicotyledons</taxon>
        <taxon>Gunneridae</taxon>
        <taxon>Pentapetalae</taxon>
        <taxon>rosids</taxon>
        <taxon>malvids</taxon>
        <taxon>Malvales</taxon>
        <taxon>Malvaceae</taxon>
        <taxon>Malvoideae</taxon>
        <taxon>Gossypium</taxon>
    </lineage>
</organism>
<gene>
    <name evidence="2" type="ORF">Gogos_010114</name>
</gene>
<feature type="non-terminal residue" evidence="2">
    <location>
        <position position="1"/>
    </location>
</feature>
<evidence type="ECO:0000313" key="3">
    <source>
        <dbReference type="Proteomes" id="UP000593579"/>
    </source>
</evidence>
<comment type="caution">
    <text evidence="2">The sequence shown here is derived from an EMBL/GenBank/DDBJ whole genome shotgun (WGS) entry which is preliminary data.</text>
</comment>
<dbReference type="AlphaFoldDB" id="A0A7J9BK50"/>
<feature type="compositionally biased region" description="Polar residues" evidence="1">
    <location>
        <begin position="15"/>
        <end position="24"/>
    </location>
</feature>
<dbReference type="Proteomes" id="UP000593579">
    <property type="component" value="Unassembled WGS sequence"/>
</dbReference>
<accession>A0A7J9BK50</accession>
<protein>
    <submittedName>
        <fullName evidence="2">Uncharacterized protein</fullName>
    </submittedName>
</protein>
<evidence type="ECO:0000313" key="2">
    <source>
        <dbReference type="EMBL" id="MBA0736576.1"/>
    </source>
</evidence>
<proteinExistence type="predicted"/>
<dbReference type="OrthoDB" id="999372at2759"/>
<feature type="region of interest" description="Disordered" evidence="1">
    <location>
        <begin position="1"/>
        <end position="49"/>
    </location>
</feature>
<keyword evidence="3" id="KW-1185">Reference proteome</keyword>
<reference evidence="2 3" key="1">
    <citation type="journal article" date="2019" name="Genome Biol. Evol.">
        <title>Insights into the evolution of the New World diploid cottons (Gossypium, subgenus Houzingenia) based on genome sequencing.</title>
        <authorList>
            <person name="Grover C.E."/>
            <person name="Arick M.A. 2nd"/>
            <person name="Thrash A."/>
            <person name="Conover J.L."/>
            <person name="Sanders W.S."/>
            <person name="Peterson D.G."/>
            <person name="Frelichowski J.E."/>
            <person name="Scheffler J.A."/>
            <person name="Scheffler B.E."/>
            <person name="Wendel J.F."/>
        </authorList>
    </citation>
    <scope>NUCLEOTIDE SEQUENCE [LARGE SCALE GENOMIC DNA]</scope>
    <source>
        <strain evidence="2">5</strain>
        <tissue evidence="2">Leaf</tissue>
    </source>
</reference>
<evidence type="ECO:0000256" key="1">
    <source>
        <dbReference type="SAM" id="MobiDB-lite"/>
    </source>
</evidence>
<sequence>KKDKLTGGGEEEQSTSRGTKNQHQQRNKEPAPVKEQRTSTSRRTKNQHQ</sequence>
<feature type="compositionally biased region" description="Basic residues" evidence="1">
    <location>
        <begin position="40"/>
        <end position="49"/>
    </location>
</feature>
<feature type="compositionally biased region" description="Basic and acidic residues" evidence="1">
    <location>
        <begin position="26"/>
        <end position="37"/>
    </location>
</feature>
<dbReference type="EMBL" id="JABEZY010000004">
    <property type="protein sequence ID" value="MBA0736576.1"/>
    <property type="molecule type" value="Genomic_DNA"/>
</dbReference>